<dbReference type="InterPro" id="IPR000210">
    <property type="entry name" value="BTB/POZ_dom"/>
</dbReference>
<dbReference type="OrthoDB" id="3893071at2759"/>
<dbReference type="SMART" id="SM00225">
    <property type="entry name" value="BTB"/>
    <property type="match status" value="1"/>
</dbReference>
<dbReference type="SUPFAM" id="SSF54695">
    <property type="entry name" value="POZ domain"/>
    <property type="match status" value="1"/>
</dbReference>
<feature type="transmembrane region" description="Helical" evidence="1">
    <location>
        <begin position="161"/>
        <end position="183"/>
    </location>
</feature>
<dbReference type="HOGENOM" id="CLU_033082_3_1_1"/>
<protein>
    <recommendedName>
        <fullName evidence="2">BTB domain-containing protein</fullName>
    </recommendedName>
</protein>
<keyword evidence="1" id="KW-0812">Transmembrane</keyword>
<dbReference type="AlphaFoldDB" id="A0A0C9Y9S7"/>
<accession>A0A0C9Y9S7</accession>
<evidence type="ECO:0000313" key="4">
    <source>
        <dbReference type="Proteomes" id="UP000054477"/>
    </source>
</evidence>
<gene>
    <name evidence="3" type="ORF">K443DRAFT_4332</name>
</gene>
<dbReference type="Pfam" id="PF00651">
    <property type="entry name" value="BTB"/>
    <property type="match status" value="1"/>
</dbReference>
<keyword evidence="1" id="KW-0472">Membrane</keyword>
<keyword evidence="4" id="KW-1185">Reference proteome</keyword>
<evidence type="ECO:0000313" key="3">
    <source>
        <dbReference type="EMBL" id="KIK04788.1"/>
    </source>
</evidence>
<reference evidence="3 4" key="1">
    <citation type="submission" date="2014-04" db="EMBL/GenBank/DDBJ databases">
        <authorList>
            <consortium name="DOE Joint Genome Institute"/>
            <person name="Kuo A."/>
            <person name="Kohler A."/>
            <person name="Nagy L.G."/>
            <person name="Floudas D."/>
            <person name="Copeland A."/>
            <person name="Barry K.W."/>
            <person name="Cichocki N."/>
            <person name="Veneault-Fourrey C."/>
            <person name="LaButti K."/>
            <person name="Lindquist E.A."/>
            <person name="Lipzen A."/>
            <person name="Lundell T."/>
            <person name="Morin E."/>
            <person name="Murat C."/>
            <person name="Sun H."/>
            <person name="Tunlid A."/>
            <person name="Henrissat B."/>
            <person name="Grigoriev I.V."/>
            <person name="Hibbett D.S."/>
            <person name="Martin F."/>
            <person name="Nordberg H.P."/>
            <person name="Cantor M.N."/>
            <person name="Hua S.X."/>
        </authorList>
    </citation>
    <scope>NUCLEOTIDE SEQUENCE [LARGE SCALE GENOMIC DNA]</scope>
    <source>
        <strain evidence="3 4">LaAM-08-1</strain>
    </source>
</reference>
<dbReference type="InterPro" id="IPR011333">
    <property type="entry name" value="SKP1/BTB/POZ_sf"/>
</dbReference>
<name>A0A0C9Y9S7_9AGAR</name>
<feature type="domain" description="BTB" evidence="2">
    <location>
        <begin position="17"/>
        <end position="124"/>
    </location>
</feature>
<dbReference type="Proteomes" id="UP000054477">
    <property type="component" value="Unassembled WGS sequence"/>
</dbReference>
<organism evidence="3 4">
    <name type="scientific">Laccaria amethystina LaAM-08-1</name>
    <dbReference type="NCBI Taxonomy" id="1095629"/>
    <lineage>
        <taxon>Eukaryota</taxon>
        <taxon>Fungi</taxon>
        <taxon>Dikarya</taxon>
        <taxon>Basidiomycota</taxon>
        <taxon>Agaricomycotina</taxon>
        <taxon>Agaricomycetes</taxon>
        <taxon>Agaricomycetidae</taxon>
        <taxon>Agaricales</taxon>
        <taxon>Agaricineae</taxon>
        <taxon>Hydnangiaceae</taxon>
        <taxon>Laccaria</taxon>
    </lineage>
</organism>
<evidence type="ECO:0000259" key="2">
    <source>
        <dbReference type="SMART" id="SM00225"/>
    </source>
</evidence>
<evidence type="ECO:0000256" key="1">
    <source>
        <dbReference type="SAM" id="Phobius"/>
    </source>
</evidence>
<reference evidence="4" key="2">
    <citation type="submission" date="2015-01" db="EMBL/GenBank/DDBJ databases">
        <title>Evolutionary Origins and Diversification of the Mycorrhizal Mutualists.</title>
        <authorList>
            <consortium name="DOE Joint Genome Institute"/>
            <consortium name="Mycorrhizal Genomics Consortium"/>
            <person name="Kohler A."/>
            <person name="Kuo A."/>
            <person name="Nagy L.G."/>
            <person name="Floudas D."/>
            <person name="Copeland A."/>
            <person name="Barry K.W."/>
            <person name="Cichocki N."/>
            <person name="Veneault-Fourrey C."/>
            <person name="LaButti K."/>
            <person name="Lindquist E.A."/>
            <person name="Lipzen A."/>
            <person name="Lundell T."/>
            <person name="Morin E."/>
            <person name="Murat C."/>
            <person name="Riley R."/>
            <person name="Ohm R."/>
            <person name="Sun H."/>
            <person name="Tunlid A."/>
            <person name="Henrissat B."/>
            <person name="Grigoriev I.V."/>
            <person name="Hibbett D.S."/>
            <person name="Martin F."/>
        </authorList>
    </citation>
    <scope>NUCLEOTIDE SEQUENCE [LARGE SCALE GENOMIC DNA]</scope>
    <source>
        <strain evidence="4">LaAM-08-1</strain>
    </source>
</reference>
<dbReference type="Gene3D" id="3.30.710.10">
    <property type="entry name" value="Potassium Channel Kv1.1, Chain A"/>
    <property type="match status" value="1"/>
</dbReference>
<keyword evidence="1" id="KW-1133">Transmembrane helix</keyword>
<proteinExistence type="predicted"/>
<sequence>MALDSPTLVSDLWYDDGNIVLQAESSLFRVFLGVLAAHSPIFNDIQKLPRSQDQEMHDDCPLMVLHDTAEDLANFLRAVYNSGFFEPPPSVTDFDTLAGILRLSTKYDIPYLRRRALRHLDIIAYTPSTLQDYDARESKQIIGNSLGFCIADLAREMDLPWLLPMVLYTCSLSFKGIVTGYVYKGKRRWMNKAQQVVCIEAIQRLMKHHRKVILRFLYWREVDGCKSPARCNEARLAVLEGCASYAPPESNPLGPFSGIFGQFVGKNFCKTCYIASRDAHLAAREALWKALPGLFGLPSWKDLKTLREQALTES</sequence>
<dbReference type="EMBL" id="KN838566">
    <property type="protein sequence ID" value="KIK04788.1"/>
    <property type="molecule type" value="Genomic_DNA"/>
</dbReference>